<protein>
    <recommendedName>
        <fullName evidence="4">DUF4218 domain-containing protein</fullName>
    </recommendedName>
</protein>
<name>A0A0L6V2M2_9BASI</name>
<dbReference type="VEuPathDB" id="FungiDB:VP01_2797g2"/>
<dbReference type="OrthoDB" id="2505988at2759"/>
<dbReference type="Proteomes" id="UP000037035">
    <property type="component" value="Unassembled WGS sequence"/>
</dbReference>
<evidence type="ECO:0000256" key="1">
    <source>
        <dbReference type="SAM" id="MobiDB-lite"/>
    </source>
</evidence>
<dbReference type="PANTHER" id="PTHR46579:SF1">
    <property type="entry name" value="F5_8 TYPE C DOMAIN-CONTAINING PROTEIN"/>
    <property type="match status" value="1"/>
</dbReference>
<evidence type="ECO:0000313" key="2">
    <source>
        <dbReference type="EMBL" id="KNZ55006.1"/>
    </source>
</evidence>
<gene>
    <name evidence="2" type="ORF">VP01_2797g2</name>
</gene>
<feature type="compositionally biased region" description="Basic and acidic residues" evidence="1">
    <location>
        <begin position="86"/>
        <end position="98"/>
    </location>
</feature>
<dbReference type="PANTHER" id="PTHR46579">
    <property type="entry name" value="F5/8 TYPE C DOMAIN-CONTAINING PROTEIN-RELATED"/>
    <property type="match status" value="1"/>
</dbReference>
<feature type="compositionally biased region" description="Polar residues" evidence="1">
    <location>
        <begin position="99"/>
        <end position="108"/>
    </location>
</feature>
<sequence length="927" mass="104654">MLSVYDNVSYSTSSWLLKSGKDLLTLAARGGLGARRDKEKSHDFRQAETLKTLPSDVRTVITWMKIDPALVTVISCPSCFTMYPQPKDDDGGGTEKKSQSTTQNTAQKNPPKAPTGPMQCINLVFPKEEGASAAAKREPPSVCGAALYRLGKAKYHPIKPYAYQNLYDWLARLFSRPEIEPALEKVAALATEPFDPTYEATDIHHSKMWKLFLGPDKTQYTKQPENLTFGIFLDGINPYGNKQSGKHASITFIVMVCYSLPLELRYQPQNVFLVGIAPGPKEPSLEQTNWILRPIVEQLKVLWETGLTLSKTAHHPQGRRVRAAILPFFADLPALRRALGFAGPSATRMCSYCLLERDELTNLKPETWPARNLADHKNAAIKSRDTPNLNARSEILMEHGVRYSVMLELPYWNIIDHHVVDAMHNLLLGLLKWHCQRFWSMSDVADEVEPQRIPQNEVDAMNKDARNPTVNDSPTDSESDDDDGSGISFGRMEFRSTESSDNSFSPFLQAEGWGTGPWTPPSEGKIILDKDALAFINKLLPRIRIPTWIKRALPVLGKASFGSLKADEWRNLFTIQLPLILPVYWATGGPQARSLFRNFAHLVSMVKLALKRSMTSERVEKYRHHTLAYLKSCLLLFPDVGLAPNHHMSIHLADCLDKFGPSRAWWSFSMERLMGKILKAAHNNRLGQLEITFLTNFCRVGNLRSVLSAPTNFPPDLVPFIRQLQAFHDPIHEEKELIPKSRHSSLPSSALKILINRLNELFPCPTGAPWISSDSWSKMGKSQAAKFLSVTSRIENLSSCVINEVNFSTYEENPSNSVIALQDDCAPQYGIIEQIFRHRRTQGDKTSRADTWLVVQPLLPCNFSNPFAGLLDFDLKVELRSFQVNSDTLYINHIKEIFCHCAWIKYNPCEILPKIKKEYMAVVTLDR</sequence>
<evidence type="ECO:0008006" key="4">
    <source>
        <dbReference type="Google" id="ProtNLM"/>
    </source>
</evidence>
<evidence type="ECO:0000313" key="3">
    <source>
        <dbReference type="Proteomes" id="UP000037035"/>
    </source>
</evidence>
<feature type="region of interest" description="Disordered" evidence="1">
    <location>
        <begin position="85"/>
        <end position="118"/>
    </location>
</feature>
<comment type="caution">
    <text evidence="2">The sequence shown here is derived from an EMBL/GenBank/DDBJ whole genome shotgun (WGS) entry which is preliminary data.</text>
</comment>
<feature type="compositionally biased region" description="Acidic residues" evidence="1">
    <location>
        <begin position="475"/>
        <end position="484"/>
    </location>
</feature>
<dbReference type="EMBL" id="LAVV01007720">
    <property type="protein sequence ID" value="KNZ55006.1"/>
    <property type="molecule type" value="Genomic_DNA"/>
</dbReference>
<feature type="region of interest" description="Disordered" evidence="1">
    <location>
        <begin position="457"/>
        <end position="490"/>
    </location>
</feature>
<accession>A0A0L6V2M2</accession>
<organism evidence="2 3">
    <name type="scientific">Puccinia sorghi</name>
    <dbReference type="NCBI Taxonomy" id="27349"/>
    <lineage>
        <taxon>Eukaryota</taxon>
        <taxon>Fungi</taxon>
        <taxon>Dikarya</taxon>
        <taxon>Basidiomycota</taxon>
        <taxon>Pucciniomycotina</taxon>
        <taxon>Pucciniomycetes</taxon>
        <taxon>Pucciniales</taxon>
        <taxon>Pucciniaceae</taxon>
        <taxon>Puccinia</taxon>
    </lineage>
</organism>
<dbReference type="AlphaFoldDB" id="A0A0L6V2M2"/>
<dbReference type="Pfam" id="PF02992">
    <property type="entry name" value="Transposase_21"/>
    <property type="match status" value="1"/>
</dbReference>
<dbReference type="STRING" id="27349.A0A0L6V2M2"/>
<proteinExistence type="predicted"/>
<dbReference type="InterPro" id="IPR004242">
    <property type="entry name" value="Transposase_21"/>
</dbReference>
<reference evidence="2 3" key="1">
    <citation type="submission" date="2015-08" db="EMBL/GenBank/DDBJ databases">
        <title>Next Generation Sequencing and Analysis of the Genome of Puccinia sorghi L Schw, the Causal Agent of Maize Common Rust.</title>
        <authorList>
            <person name="Rochi L."/>
            <person name="Burguener G."/>
            <person name="Darino M."/>
            <person name="Turjanski A."/>
            <person name="Kreff E."/>
            <person name="Dieguez M.J."/>
            <person name="Sacco F."/>
        </authorList>
    </citation>
    <scope>NUCLEOTIDE SEQUENCE [LARGE SCALE GENOMIC DNA]</scope>
    <source>
        <strain evidence="2 3">RO10H11247</strain>
    </source>
</reference>
<keyword evidence="3" id="KW-1185">Reference proteome</keyword>